<evidence type="ECO:0000313" key="10">
    <source>
        <dbReference type="Proteomes" id="UP000050509"/>
    </source>
</evidence>
<feature type="binding site" evidence="6">
    <location>
        <position position="172"/>
    </location>
    <ligand>
        <name>a divalent metal cation</name>
        <dbReference type="ChEBI" id="CHEBI:60240"/>
        <label>2</label>
        <note>catalytic</note>
    </ligand>
</feature>
<dbReference type="PANTHER" id="PTHR43330">
    <property type="entry name" value="METHIONINE AMINOPEPTIDASE"/>
    <property type="match status" value="1"/>
</dbReference>
<dbReference type="CDD" id="cd01086">
    <property type="entry name" value="MetAP1"/>
    <property type="match status" value="1"/>
</dbReference>
<evidence type="ECO:0000256" key="2">
    <source>
        <dbReference type="ARBA" id="ARBA00022438"/>
    </source>
</evidence>
<keyword evidence="10" id="KW-1185">Reference proteome</keyword>
<evidence type="ECO:0000259" key="8">
    <source>
        <dbReference type="Pfam" id="PF00557"/>
    </source>
</evidence>
<keyword evidence="5 6" id="KW-0378">Hydrolase</keyword>
<comment type="caution">
    <text evidence="9">The sequence shown here is derived from an EMBL/GenBank/DDBJ whole genome shotgun (WGS) entry which is preliminary data.</text>
</comment>
<dbReference type="PATRIC" id="fig|186479.3.peg.2364"/>
<dbReference type="InterPro" id="IPR001714">
    <property type="entry name" value="Pept_M24_MAP"/>
</dbReference>
<dbReference type="PRINTS" id="PR00599">
    <property type="entry name" value="MAPEPTIDASE"/>
</dbReference>
<feature type="binding site" evidence="6">
    <location>
        <position position="81"/>
    </location>
    <ligand>
        <name>substrate</name>
    </ligand>
</feature>
<reference evidence="9 10" key="1">
    <citation type="submission" date="2015-09" db="EMBL/GenBank/DDBJ databases">
        <title>Draft genome sequence of Kouleothrix aurantiaca JCM 19913.</title>
        <authorList>
            <person name="Hemp J."/>
        </authorList>
    </citation>
    <scope>NUCLEOTIDE SEQUENCE [LARGE SCALE GENOMIC DNA]</scope>
    <source>
        <strain evidence="9 10">COM-B</strain>
    </source>
</reference>
<gene>
    <name evidence="6" type="primary">map</name>
    <name evidence="9" type="ORF">SE17_01620</name>
</gene>
<dbReference type="GO" id="GO:0004239">
    <property type="term" value="F:initiator methionyl aminopeptidase activity"/>
    <property type="evidence" value="ECO:0007669"/>
    <property type="project" value="UniProtKB-UniRule"/>
</dbReference>
<evidence type="ECO:0000256" key="5">
    <source>
        <dbReference type="ARBA" id="ARBA00022801"/>
    </source>
</evidence>
<evidence type="ECO:0000256" key="4">
    <source>
        <dbReference type="ARBA" id="ARBA00022723"/>
    </source>
</evidence>
<dbReference type="AlphaFoldDB" id="A0A0P9DAX0"/>
<dbReference type="HAMAP" id="MF_01974">
    <property type="entry name" value="MetAP_1"/>
    <property type="match status" value="1"/>
</dbReference>
<dbReference type="InterPro" id="IPR000994">
    <property type="entry name" value="Pept_M24"/>
</dbReference>
<dbReference type="Pfam" id="PF00557">
    <property type="entry name" value="Peptidase_M24"/>
    <property type="match status" value="1"/>
</dbReference>
<feature type="binding site" evidence="6">
    <location>
        <position position="109"/>
    </location>
    <ligand>
        <name>a divalent metal cation</name>
        <dbReference type="ChEBI" id="CHEBI:60240"/>
        <label>2</label>
        <note>catalytic</note>
    </ligand>
</feature>
<evidence type="ECO:0000256" key="6">
    <source>
        <dbReference type="HAMAP-Rule" id="MF_01974"/>
    </source>
</evidence>
<dbReference type="GO" id="GO:0070006">
    <property type="term" value="F:metalloaminopeptidase activity"/>
    <property type="evidence" value="ECO:0007669"/>
    <property type="project" value="UniProtKB-UniRule"/>
</dbReference>
<dbReference type="Proteomes" id="UP000050509">
    <property type="component" value="Unassembled WGS sequence"/>
</dbReference>
<feature type="binding site" evidence="6">
    <location>
        <position position="236"/>
    </location>
    <ligand>
        <name>a divalent metal cation</name>
        <dbReference type="ChEBI" id="CHEBI:60240"/>
        <label>1</label>
    </ligand>
</feature>
<dbReference type="Gene3D" id="3.90.230.10">
    <property type="entry name" value="Creatinase/methionine aminopeptidase superfamily"/>
    <property type="match status" value="1"/>
</dbReference>
<proteinExistence type="inferred from homology"/>
<dbReference type="NCBIfam" id="TIGR00500">
    <property type="entry name" value="met_pdase_I"/>
    <property type="match status" value="1"/>
</dbReference>
<dbReference type="GO" id="GO:0005829">
    <property type="term" value="C:cytosol"/>
    <property type="evidence" value="ECO:0007669"/>
    <property type="project" value="TreeGrafter"/>
</dbReference>
<feature type="binding site" evidence="6">
    <location>
        <position position="236"/>
    </location>
    <ligand>
        <name>a divalent metal cation</name>
        <dbReference type="ChEBI" id="CHEBI:60240"/>
        <label>2</label>
        <note>catalytic</note>
    </ligand>
</feature>
<comment type="similarity">
    <text evidence="6">Belongs to the peptidase M24A family. Methionine aminopeptidase type 1 subfamily.</text>
</comment>
<accession>A0A0P9DAX0</accession>
<keyword evidence="3 6" id="KW-0645">Protease</keyword>
<dbReference type="InterPro" id="IPR002467">
    <property type="entry name" value="Pept_M24A_MAP1"/>
</dbReference>
<evidence type="ECO:0000256" key="3">
    <source>
        <dbReference type="ARBA" id="ARBA00022670"/>
    </source>
</evidence>
<feature type="domain" description="Peptidase M24" evidence="8">
    <location>
        <begin position="12"/>
        <end position="243"/>
    </location>
</feature>
<comment type="subunit">
    <text evidence="6">Monomer.</text>
</comment>
<feature type="binding site" evidence="6">
    <location>
        <position position="205"/>
    </location>
    <ligand>
        <name>a divalent metal cation</name>
        <dbReference type="ChEBI" id="CHEBI:60240"/>
        <label>2</label>
        <note>catalytic</note>
    </ligand>
</feature>
<evidence type="ECO:0000256" key="1">
    <source>
        <dbReference type="ARBA" id="ARBA00002521"/>
    </source>
</evidence>
<feature type="binding site" evidence="6">
    <location>
        <position position="98"/>
    </location>
    <ligand>
        <name>a divalent metal cation</name>
        <dbReference type="ChEBI" id="CHEBI:60240"/>
        <label>1</label>
    </ligand>
</feature>
<protein>
    <recommendedName>
        <fullName evidence="6 7">Methionine aminopeptidase</fullName>
        <shortName evidence="6">MAP</shortName>
        <shortName evidence="6">MetAP</shortName>
        <ecNumber evidence="6 7">3.4.11.18</ecNumber>
    </recommendedName>
    <alternativeName>
        <fullName evidence="6">Peptidase M</fullName>
    </alternativeName>
</protein>
<dbReference type="EC" id="3.4.11.18" evidence="6 7"/>
<keyword evidence="4 6" id="KW-0479">Metal-binding</keyword>
<sequence length="254" mass="27682">MAVTLKNKAELDKMRHAGRIVGDCHVLLRDAVRRGVTTSQLDRLVHDYIVKQGGVPSFLGYPGPTPYPAATCISINDEIVHGIPGPRKLRDGDIVSIDIGVIWEGYHGDSAWTYAVGTVSPAARQLMEVTEQTLYHALEFACAGARLSDISHAIQSYAEERGCGVIRKYISHGVGRALHEDPQIRNYGEPGKGMRLQPGMTFAIEPMITNGHYDTRELADGWTVVTLDGSLAAHFEHTIAITQSGGPEILTLQD</sequence>
<name>A0A0P9DAX0_9CHLR</name>
<organism evidence="9 10">
    <name type="scientific">Kouleothrix aurantiaca</name>
    <dbReference type="NCBI Taxonomy" id="186479"/>
    <lineage>
        <taxon>Bacteria</taxon>
        <taxon>Bacillati</taxon>
        <taxon>Chloroflexota</taxon>
        <taxon>Chloroflexia</taxon>
        <taxon>Chloroflexales</taxon>
        <taxon>Roseiflexineae</taxon>
        <taxon>Roseiflexaceae</taxon>
        <taxon>Kouleothrix</taxon>
    </lineage>
</organism>
<evidence type="ECO:0000313" key="9">
    <source>
        <dbReference type="EMBL" id="KPV54782.1"/>
    </source>
</evidence>
<keyword evidence="2 6" id="KW-0031">Aminopeptidase</keyword>
<dbReference type="GO" id="GO:0006508">
    <property type="term" value="P:proteolysis"/>
    <property type="evidence" value="ECO:0007669"/>
    <property type="project" value="UniProtKB-KW"/>
</dbReference>
<feature type="binding site" evidence="6">
    <location>
        <position position="109"/>
    </location>
    <ligand>
        <name>a divalent metal cation</name>
        <dbReference type="ChEBI" id="CHEBI:60240"/>
        <label>1</label>
    </ligand>
</feature>
<dbReference type="PANTHER" id="PTHR43330:SF27">
    <property type="entry name" value="METHIONINE AMINOPEPTIDASE"/>
    <property type="match status" value="1"/>
</dbReference>
<comment type="catalytic activity">
    <reaction evidence="6 7">
        <text>Release of N-terminal amino acids, preferentially methionine, from peptides and arylamides.</text>
        <dbReference type="EC" id="3.4.11.18"/>
    </reaction>
</comment>
<evidence type="ECO:0000256" key="7">
    <source>
        <dbReference type="RuleBase" id="RU003653"/>
    </source>
</evidence>
<dbReference type="GO" id="GO:0046872">
    <property type="term" value="F:metal ion binding"/>
    <property type="evidence" value="ECO:0007669"/>
    <property type="project" value="UniProtKB-UniRule"/>
</dbReference>
<comment type="cofactor">
    <cofactor evidence="6">
        <name>Co(2+)</name>
        <dbReference type="ChEBI" id="CHEBI:48828"/>
    </cofactor>
    <cofactor evidence="6">
        <name>Zn(2+)</name>
        <dbReference type="ChEBI" id="CHEBI:29105"/>
    </cofactor>
    <cofactor evidence="6">
        <name>Mn(2+)</name>
        <dbReference type="ChEBI" id="CHEBI:29035"/>
    </cofactor>
    <cofactor evidence="6">
        <name>Fe(2+)</name>
        <dbReference type="ChEBI" id="CHEBI:29033"/>
    </cofactor>
    <text evidence="6">Binds 2 divalent metal cations per subunit. Has a high-affinity and a low affinity metal-binding site. The true nature of the physiological cofactor is under debate. The enzyme is active with cobalt, zinc, manganese or divalent iron ions. Most likely, methionine aminopeptidases function as mononuclear Fe(2+)-metalloproteases under physiological conditions, and the catalytically relevant metal-binding site has been assigned to the histidine-containing high-affinity site.</text>
</comment>
<dbReference type="SUPFAM" id="SSF55920">
    <property type="entry name" value="Creatinase/aminopeptidase"/>
    <property type="match status" value="1"/>
</dbReference>
<dbReference type="EMBL" id="LJCR01000016">
    <property type="protein sequence ID" value="KPV54782.1"/>
    <property type="molecule type" value="Genomic_DNA"/>
</dbReference>
<feature type="binding site" evidence="6">
    <location>
        <position position="179"/>
    </location>
    <ligand>
        <name>substrate</name>
    </ligand>
</feature>
<comment type="function">
    <text evidence="1 6">Removes the N-terminal methionine from nascent proteins. The N-terminal methionine is often cleaved when the second residue in the primary sequence is small and uncharged (Met-Ala-, Cys, Gly, Pro, Ser, Thr, or Val). Requires deformylation of the N(alpha)-formylated initiator methionine before it can be hydrolyzed.</text>
</comment>
<dbReference type="InterPro" id="IPR036005">
    <property type="entry name" value="Creatinase/aminopeptidase-like"/>
</dbReference>